<dbReference type="EMBL" id="HBUF01352224">
    <property type="protein sequence ID" value="CAG6714771.1"/>
    <property type="molecule type" value="Transcribed_RNA"/>
</dbReference>
<dbReference type="AlphaFoldDB" id="A0A8D8UWT4"/>
<protein>
    <submittedName>
        <fullName evidence="1">Uncharacterized protein</fullName>
    </submittedName>
</protein>
<reference evidence="1" key="1">
    <citation type="submission" date="2021-05" db="EMBL/GenBank/DDBJ databases">
        <authorList>
            <person name="Alioto T."/>
            <person name="Alioto T."/>
            <person name="Gomez Garrido J."/>
        </authorList>
    </citation>
    <scope>NUCLEOTIDE SEQUENCE</scope>
</reference>
<accession>A0A8D8UWT4</accession>
<sequence>MAEESPAVFSLDGLEALIQDILSKKSDFSRIERERELSQYCSVTYRNVIKTYLTYITYTINHFGKKVSVVFCQGAARNKKKQQSGNVVTESQHVVTSFLRNQR</sequence>
<proteinExistence type="predicted"/>
<organism evidence="1">
    <name type="scientific">Cacopsylla melanoneura</name>
    <dbReference type="NCBI Taxonomy" id="428564"/>
    <lineage>
        <taxon>Eukaryota</taxon>
        <taxon>Metazoa</taxon>
        <taxon>Ecdysozoa</taxon>
        <taxon>Arthropoda</taxon>
        <taxon>Hexapoda</taxon>
        <taxon>Insecta</taxon>
        <taxon>Pterygota</taxon>
        <taxon>Neoptera</taxon>
        <taxon>Paraneoptera</taxon>
        <taxon>Hemiptera</taxon>
        <taxon>Sternorrhyncha</taxon>
        <taxon>Psylloidea</taxon>
        <taxon>Psyllidae</taxon>
        <taxon>Psyllinae</taxon>
        <taxon>Cacopsylla</taxon>
    </lineage>
</organism>
<name>A0A8D8UWT4_9HEMI</name>
<evidence type="ECO:0000313" key="1">
    <source>
        <dbReference type="EMBL" id="CAG6714771.1"/>
    </source>
</evidence>